<feature type="region of interest" description="Disordered" evidence="1">
    <location>
        <begin position="76"/>
        <end position="106"/>
    </location>
</feature>
<name>A0A179I1T9_CORDF</name>
<sequence length="1359" mass="148154">MNSLAGRKLASFLFLLCSFTIASQLPDPFLPLKAAGLHKTDNATALNSTVAEALKLVQEATTQQGVYNSHRVANPKRNAEVSKDSGAAAVSRKREVSDGPQPPTLTPALRKAAALVAEYEARQLANTTSHRDDPQPKYLHADQAPIQARAAKGEYWLELIKHSGRAPMGANDSWPVFRDVTDPKFAGGAKGDGIHDDTEAINAAIAYGGNCGEGCLSSSVKGTLVYFPAGNYLISSPINAMYYSQLVGDATHKPTIKTSRNFVGLGMQLFHQIAPYHIAKIFSGAIQSDVYIPGNSGDEWYVEQSNFYRQVRNFVIDIRGTVTEKAAAFHWQVAQATSMTNIYIYASTDPKTTQMGLFTENGSGGFMADVFIDGGSCGIFGGNQQYTVRNFEISRQTDSNICLIWDWGWTWSNLFLVDAPNAFNLLNPDAKGADATPTGSIYVMDTTFARVKNVIKTASSKHSIDGTTIITLDNVSIQPSVASLVQYEKDGISFDVPSEFIDHFVIGNVEGTGEPFFQGEIRTNEPTSSLLNEFGSQLKRKPYFYKSRPQYEDFTLNDIINVKDHGAKGDGSTDDTAAVKAVLAMASSSKLIYFPAGTYIITSTITIPSHALITGEVWSQLVASGTFFQDMKNPKPMVKVGNTGEKGTVEISDILFTSIGALPGLILMEWNVAAEKQGSVGIFDSHFRIGGTYGSKLTLADCPKVTTIPGGCVAASMLLHITPQSNGYFENLWAWVADHDIDDSKNTMITIASARGILVESTDGPTWLFGTSSEHNMLYQYNFYNTSNFFAGMIQTESPYFQHTRDTASPGPFESSVGVFNNDPDFFGFDCIGSELGCRMSWGVMVKVVTGGTIAGAGLYSWFDAYDQSVCVDAQNCQEQIFNDQGDNRLFSLFNLVTIGAAKMVSKSDTFDDVDAKKYTQAHAHPFWSALAVYEGSSDADVMLCDESNTSPDCLPSDTCDLTKTFADIHDLQSQAGKFSSNCLPYYTLDVLSESLNTNLAAYDDVNNGYDAVFGDYSDYVRDTIGDFMSKYMQMSNPKNETGGPGNKFFDCTLNDYPNPTTVQCPVSWLYLVSESYYEITYTLKDEKGFYTDLTDNFGINKTWIEFGDDKQKDTSCPITGGGIGGGPHDNSVIPTEDNKRDLQKRCGPTGFIRHNLPMGKTKFDVPNPKDVFAEAIPRLRELQSTIVGKQIDAVSGTMVNNSLWDINQVMSLPVFMLSQSVSSMESAKKKGEAEAKKKKWKLVEEVLGAVLMFIPFLDELTPELLLVDGLLDAVAFLGNAALALKDISENPMNAPIDILGLLTGGGKGKGGKGDEDVDYQALAAKRDAIDKSTLKKMGAEIKELDDALQDVLKKDCPI</sequence>
<comment type="caution">
    <text evidence="4">The sequence shown here is derived from an EMBL/GenBank/DDBJ whole genome shotgun (WGS) entry which is preliminary data.</text>
</comment>
<dbReference type="PANTHER" id="PTHR33928">
    <property type="entry name" value="POLYGALACTURONASE QRT3"/>
    <property type="match status" value="1"/>
</dbReference>
<keyword evidence="5" id="KW-1185">Reference proteome</keyword>
<proteinExistence type="predicted"/>
<dbReference type="OrthoDB" id="4860575at2759"/>
<dbReference type="SUPFAM" id="SSF51126">
    <property type="entry name" value="Pectin lyase-like"/>
    <property type="match status" value="2"/>
</dbReference>
<feature type="signal peptide" evidence="2">
    <location>
        <begin position="1"/>
        <end position="24"/>
    </location>
</feature>
<dbReference type="OMA" id="EWNVQAE"/>
<evidence type="ECO:0000259" key="3">
    <source>
        <dbReference type="Pfam" id="PF12708"/>
    </source>
</evidence>
<feature type="chain" id="PRO_5008103993" description="Rhamnogalacturonase A/B/Epimerase-like pectate lyase domain-containing protein" evidence="2">
    <location>
        <begin position="25"/>
        <end position="1359"/>
    </location>
</feature>
<feature type="domain" description="Rhamnogalacturonase A/B/Epimerase-like pectate lyase" evidence="3">
    <location>
        <begin position="559"/>
        <end position="617"/>
    </location>
</feature>
<gene>
    <name evidence="4" type="ORF">LLEC1_02204</name>
</gene>
<evidence type="ECO:0000256" key="2">
    <source>
        <dbReference type="SAM" id="SignalP"/>
    </source>
</evidence>
<dbReference type="FunFam" id="2.160.20.10:FF:000049">
    <property type="entry name" value="Putative exo-beta-1,3-glucanase"/>
    <property type="match status" value="1"/>
</dbReference>
<dbReference type="EMBL" id="LUKN01003987">
    <property type="protein sequence ID" value="OAQ96686.1"/>
    <property type="molecule type" value="Genomic_DNA"/>
</dbReference>
<dbReference type="InterPro" id="IPR012334">
    <property type="entry name" value="Pectin_lyas_fold"/>
</dbReference>
<dbReference type="Pfam" id="PF12708">
    <property type="entry name" value="Pect-lyase_RHGA_epim"/>
    <property type="match status" value="2"/>
</dbReference>
<organism evidence="4 5">
    <name type="scientific">Cordyceps confragosa</name>
    <name type="common">Lecanicillium lecanii</name>
    <dbReference type="NCBI Taxonomy" id="2714763"/>
    <lineage>
        <taxon>Eukaryota</taxon>
        <taxon>Fungi</taxon>
        <taxon>Dikarya</taxon>
        <taxon>Ascomycota</taxon>
        <taxon>Pezizomycotina</taxon>
        <taxon>Sordariomycetes</taxon>
        <taxon>Hypocreomycetidae</taxon>
        <taxon>Hypocreales</taxon>
        <taxon>Cordycipitaceae</taxon>
        <taxon>Akanthomyces</taxon>
    </lineage>
</organism>
<dbReference type="CDD" id="cd23668">
    <property type="entry name" value="GH55_beta13glucanase-like"/>
    <property type="match status" value="1"/>
</dbReference>
<reference evidence="4 5" key="1">
    <citation type="submission" date="2016-03" db="EMBL/GenBank/DDBJ databases">
        <title>Fine-scale spatial genetic structure of a fungal parasite of coffee scale insects.</title>
        <authorList>
            <person name="Jackson D."/>
            <person name="Zemenick K.A."/>
            <person name="Malloure B."/>
            <person name="Quandt C.A."/>
            <person name="James T.Y."/>
        </authorList>
    </citation>
    <scope>NUCLEOTIDE SEQUENCE [LARGE SCALE GENOMIC DNA]</scope>
    <source>
        <strain evidence="4 5">UM487</strain>
    </source>
</reference>
<evidence type="ECO:0000256" key="1">
    <source>
        <dbReference type="SAM" id="MobiDB-lite"/>
    </source>
</evidence>
<evidence type="ECO:0000313" key="5">
    <source>
        <dbReference type="Proteomes" id="UP000243081"/>
    </source>
</evidence>
<accession>A0A179I1T9</accession>
<dbReference type="InterPro" id="IPR024535">
    <property type="entry name" value="RHGA/B-epi-like_pectate_lyase"/>
</dbReference>
<keyword evidence="2" id="KW-0732">Signal</keyword>
<dbReference type="InterPro" id="IPR039279">
    <property type="entry name" value="QRT3-like"/>
</dbReference>
<feature type="domain" description="Rhamnogalacturonase A/B/Epimerase-like pectate lyase" evidence="3">
    <location>
        <begin position="188"/>
        <end position="417"/>
    </location>
</feature>
<dbReference type="Gene3D" id="2.160.20.10">
    <property type="entry name" value="Single-stranded right-handed beta-helix, Pectin lyase-like"/>
    <property type="match status" value="2"/>
</dbReference>
<evidence type="ECO:0000313" key="4">
    <source>
        <dbReference type="EMBL" id="OAQ96686.1"/>
    </source>
</evidence>
<dbReference type="PANTHER" id="PTHR33928:SF2">
    <property type="entry name" value="PECTATE LYASE SUPERFAMILY PROTEIN DOMAIN-CONTAINING PROTEIN-RELATED"/>
    <property type="match status" value="1"/>
</dbReference>
<dbReference type="GO" id="GO:0004650">
    <property type="term" value="F:polygalacturonase activity"/>
    <property type="evidence" value="ECO:0007669"/>
    <property type="project" value="InterPro"/>
</dbReference>
<dbReference type="Proteomes" id="UP000243081">
    <property type="component" value="Unassembled WGS sequence"/>
</dbReference>
<protein>
    <recommendedName>
        <fullName evidence="3">Rhamnogalacturonase A/B/Epimerase-like pectate lyase domain-containing protein</fullName>
    </recommendedName>
</protein>
<dbReference type="InterPro" id="IPR011050">
    <property type="entry name" value="Pectin_lyase_fold/virulence"/>
</dbReference>